<evidence type="ECO:0000256" key="1">
    <source>
        <dbReference type="ARBA" id="ARBA00009764"/>
    </source>
</evidence>
<comment type="similarity">
    <text evidence="1 5">Belongs to the FliD family.</text>
</comment>
<reference evidence="8" key="1">
    <citation type="journal article" date="2016" name="Genome Announc.">
        <title>Draft genomes of two strains of Paenibacillus glucanolyticus with capability to degrade lignocellulose.</title>
        <authorList>
            <person name="Mathews S.L."/>
            <person name="Pawlak J."/>
            <person name="Grunden A.M."/>
        </authorList>
    </citation>
    <scope>NUCLEOTIDE SEQUENCE [LARGE SCALE GENOMIC DNA]</scope>
    <source>
        <strain evidence="8">SLM1</strain>
    </source>
</reference>
<accession>A0A163I596</accession>
<feature type="domain" description="Flagellar hook-associated protein 2 N-terminal" evidence="6">
    <location>
        <begin position="16"/>
        <end position="108"/>
    </location>
</feature>
<dbReference type="GO" id="GO:0005576">
    <property type="term" value="C:extracellular region"/>
    <property type="evidence" value="ECO:0007669"/>
    <property type="project" value="UniProtKB-SubCell"/>
</dbReference>
<evidence type="ECO:0000256" key="2">
    <source>
        <dbReference type="ARBA" id="ARBA00011255"/>
    </source>
</evidence>
<dbReference type="InterPro" id="IPR003481">
    <property type="entry name" value="FliD_N"/>
</dbReference>
<dbReference type="GO" id="GO:0007155">
    <property type="term" value="P:cell adhesion"/>
    <property type="evidence" value="ECO:0007669"/>
    <property type="project" value="InterPro"/>
</dbReference>
<dbReference type="GeneID" id="97552861"/>
<evidence type="ECO:0000313" key="8">
    <source>
        <dbReference type="EMBL" id="KZS45800.1"/>
    </source>
</evidence>
<sequence length="487" mass="52789">MAINGPTRLTGFSGTLDTDSLIAKLMQAERLPLSKIQKQKQLAVWQREDYQAMNTALLSIRNSANNLRYESDFEKTTAISSNTSVLEVTSSGTTAGSGTVEISKLAASATLISGKIASDSAAVGQSGAVKINGIEISFTDQSTVNTIIKDINSKASQTGVRANYDKASGAVYLSSTASGANSKIEITNSDGAPANSLENFKNIMSLSSVTANGQNAEYKVNGVALTSTSNNVSINGVQVILKSQGTASIGTSTDRSGIVDDIKKFVEQYNSLIDLFSTASTTRRSRDYEPLTPEEKEAMNETQITQWEKRARQGTLYNDSILTGTLTSLRSALNVPLDVPKGQIQMLENIGIKVKSDYKENGKLEIDEKRLLEAVNTNFDEVKNLFTMSSSTTPKPGKTNIGIADRIYNIVNSQMDAIKKKIGSGTSMEMMDESVIGKQLRTLNSQESDWKSKLIDIENRYYKKFAAMEQALQKMNSQSSWLASQLG</sequence>
<organism evidence="8 9">
    <name type="scientific">Paenibacillus glucanolyticus</name>
    <dbReference type="NCBI Taxonomy" id="59843"/>
    <lineage>
        <taxon>Bacteria</taxon>
        <taxon>Bacillati</taxon>
        <taxon>Bacillota</taxon>
        <taxon>Bacilli</taxon>
        <taxon>Bacillales</taxon>
        <taxon>Paenibacillaceae</taxon>
        <taxon>Paenibacillus</taxon>
    </lineage>
</organism>
<dbReference type="Gene3D" id="3.30.70.2120">
    <property type="match status" value="1"/>
</dbReference>
<dbReference type="Proteomes" id="UP000076796">
    <property type="component" value="Unassembled WGS sequence"/>
</dbReference>
<dbReference type="PANTHER" id="PTHR30288:SF0">
    <property type="entry name" value="FLAGELLAR HOOK-ASSOCIATED PROTEIN 2"/>
    <property type="match status" value="1"/>
</dbReference>
<feature type="domain" description="Flagellar hook-associated protein 2 C-terminal" evidence="7">
    <location>
        <begin position="213"/>
        <end position="477"/>
    </location>
</feature>
<comment type="caution">
    <text evidence="8">The sequence shown here is derived from an EMBL/GenBank/DDBJ whole genome shotgun (WGS) entry which is preliminary data.</text>
</comment>
<gene>
    <name evidence="8" type="ORF">AWU65_07690</name>
</gene>
<dbReference type="RefSeq" id="WP_063477984.1">
    <property type="nucleotide sequence ID" value="NZ_CP147845.1"/>
</dbReference>
<dbReference type="InterPro" id="IPR010810">
    <property type="entry name" value="Flagellin_hook_IN_motif"/>
</dbReference>
<protein>
    <recommendedName>
        <fullName evidence="5">Flagellar hook-associated protein 2</fullName>
        <shortName evidence="5">HAP2</shortName>
    </recommendedName>
    <alternativeName>
        <fullName evidence="5">Flagellar cap protein</fullName>
    </alternativeName>
</protein>
<comment type="subcellular location">
    <subcellularLocation>
        <location evidence="5">Secreted</location>
    </subcellularLocation>
    <subcellularLocation>
        <location evidence="5">Bacterial flagellum</location>
    </subcellularLocation>
</comment>
<dbReference type="GO" id="GO:0071973">
    <property type="term" value="P:bacterial-type flagellum-dependent cell motility"/>
    <property type="evidence" value="ECO:0007669"/>
    <property type="project" value="TreeGrafter"/>
</dbReference>
<dbReference type="Pfam" id="PF07195">
    <property type="entry name" value="FliD_C"/>
    <property type="match status" value="1"/>
</dbReference>
<keyword evidence="9" id="KW-1185">Reference proteome</keyword>
<dbReference type="EMBL" id="LWMH01000001">
    <property type="protein sequence ID" value="KZS45800.1"/>
    <property type="molecule type" value="Genomic_DNA"/>
</dbReference>
<dbReference type="GO" id="GO:0009424">
    <property type="term" value="C:bacterial-type flagellum hook"/>
    <property type="evidence" value="ECO:0007669"/>
    <property type="project" value="UniProtKB-UniRule"/>
</dbReference>
<keyword evidence="8" id="KW-0969">Cilium</keyword>
<keyword evidence="4 5" id="KW-0975">Bacterial flagellum</keyword>
<evidence type="ECO:0000313" key="9">
    <source>
        <dbReference type="Proteomes" id="UP000076796"/>
    </source>
</evidence>
<evidence type="ECO:0000259" key="6">
    <source>
        <dbReference type="Pfam" id="PF02465"/>
    </source>
</evidence>
<dbReference type="InterPro" id="IPR010809">
    <property type="entry name" value="FliD_C"/>
</dbReference>
<proteinExistence type="inferred from homology"/>
<dbReference type="Pfam" id="PF02465">
    <property type="entry name" value="FliD_N"/>
    <property type="match status" value="1"/>
</dbReference>
<keyword evidence="8" id="KW-0966">Cell projection</keyword>
<evidence type="ECO:0000256" key="4">
    <source>
        <dbReference type="ARBA" id="ARBA00023143"/>
    </source>
</evidence>
<name>A0A163I596_9BACL</name>
<dbReference type="InterPro" id="IPR040026">
    <property type="entry name" value="FliD"/>
</dbReference>
<comment type="subunit">
    <text evidence="2 5">Homopentamer.</text>
</comment>
<keyword evidence="5" id="KW-0964">Secreted</keyword>
<dbReference type="Pfam" id="PF07196">
    <property type="entry name" value="Flagellin_IN"/>
    <property type="match status" value="1"/>
</dbReference>
<evidence type="ECO:0000259" key="7">
    <source>
        <dbReference type="Pfam" id="PF07195"/>
    </source>
</evidence>
<evidence type="ECO:0000256" key="5">
    <source>
        <dbReference type="RuleBase" id="RU362066"/>
    </source>
</evidence>
<keyword evidence="8" id="KW-0282">Flagellum</keyword>
<keyword evidence="3" id="KW-0175">Coiled coil</keyword>
<dbReference type="GO" id="GO:0009421">
    <property type="term" value="C:bacterial-type flagellum filament cap"/>
    <property type="evidence" value="ECO:0007669"/>
    <property type="project" value="InterPro"/>
</dbReference>
<dbReference type="AlphaFoldDB" id="A0A163I596"/>
<evidence type="ECO:0000256" key="3">
    <source>
        <dbReference type="ARBA" id="ARBA00023054"/>
    </source>
</evidence>
<dbReference type="PANTHER" id="PTHR30288">
    <property type="entry name" value="FLAGELLAR CAP/ASSEMBLY PROTEIN FLID"/>
    <property type="match status" value="1"/>
</dbReference>
<comment type="function">
    <text evidence="5">Required for morphogenesis and for the elongation of the flagellar filament by facilitating polymerization of the flagellin monomers at the tip of growing filament. Forms a capping structure, which prevents flagellin subunits (transported through the central channel of the flagellum) from leaking out without polymerization at the distal end.</text>
</comment>